<protein>
    <submittedName>
        <fullName evidence="1">Uncharacterized protein</fullName>
    </submittedName>
</protein>
<proteinExistence type="predicted"/>
<name>A0A382M5S8_9ZZZZ</name>
<reference evidence="1" key="1">
    <citation type="submission" date="2018-05" db="EMBL/GenBank/DDBJ databases">
        <authorList>
            <person name="Lanie J.A."/>
            <person name="Ng W.-L."/>
            <person name="Kazmierczak K.M."/>
            <person name="Andrzejewski T.M."/>
            <person name="Davidsen T.M."/>
            <person name="Wayne K.J."/>
            <person name="Tettelin H."/>
            <person name="Glass J.I."/>
            <person name="Rusch D."/>
            <person name="Podicherti R."/>
            <person name="Tsui H.-C.T."/>
            <person name="Winkler M.E."/>
        </authorList>
    </citation>
    <scope>NUCLEOTIDE SEQUENCE</scope>
</reference>
<organism evidence="1">
    <name type="scientific">marine metagenome</name>
    <dbReference type="NCBI Taxonomy" id="408172"/>
    <lineage>
        <taxon>unclassified sequences</taxon>
        <taxon>metagenomes</taxon>
        <taxon>ecological metagenomes</taxon>
    </lineage>
</organism>
<sequence>MVSNVYRPDRDHRSNSLEGRKNIRLIHMVEHVNKYLKPMLNVLLERCI</sequence>
<feature type="non-terminal residue" evidence="1">
    <location>
        <position position="1"/>
    </location>
</feature>
<gene>
    <name evidence="1" type="ORF">METZ01_LOCUS295435</name>
</gene>
<feature type="non-terminal residue" evidence="1">
    <location>
        <position position="48"/>
    </location>
</feature>
<accession>A0A382M5S8</accession>
<dbReference type="EMBL" id="UINC01090545">
    <property type="protein sequence ID" value="SVC42581.1"/>
    <property type="molecule type" value="Genomic_DNA"/>
</dbReference>
<evidence type="ECO:0000313" key="1">
    <source>
        <dbReference type="EMBL" id="SVC42581.1"/>
    </source>
</evidence>
<dbReference type="AlphaFoldDB" id="A0A382M5S8"/>